<feature type="domain" description="Putative restriction endonuclease" evidence="1">
    <location>
        <begin position="27"/>
        <end position="197"/>
    </location>
</feature>
<keyword evidence="2" id="KW-0255">Endonuclease</keyword>
<keyword evidence="2" id="KW-0378">Hydrolase</keyword>
<proteinExistence type="predicted"/>
<dbReference type="InterPro" id="IPR012296">
    <property type="entry name" value="Nuclease_put_TT1808"/>
</dbReference>
<dbReference type="InterPro" id="IPR008538">
    <property type="entry name" value="Uma2"/>
</dbReference>
<sequence>MALTAPERESDAVVDGSKVPSVEDAFEAFDAAAPEGWRVELVEGEIRVVPPANGEHEEIVSELSHQVTVRGTGTEETLRNFTGLGLLIPGASPTGKIIPDLVVAPKGSFSDGQEFHDPSPALLVGEVTSRSTGDIDRGPKLRGYARAGIPVYLLIDREADEVVVHSEPKGEEYTRRVQAKFSKKIALPDPLGFELDTAEF</sequence>
<comment type="caution">
    <text evidence="2">The sequence shown here is derived from an EMBL/GenBank/DDBJ whole genome shotgun (WGS) entry which is preliminary data.</text>
</comment>
<dbReference type="Pfam" id="PF05685">
    <property type="entry name" value="Uma2"/>
    <property type="match status" value="1"/>
</dbReference>
<dbReference type="AlphaFoldDB" id="A0A8T4IZC9"/>
<accession>A0A8T4IZC9</accession>
<keyword evidence="3" id="KW-1185">Reference proteome</keyword>
<dbReference type="EMBL" id="JAGSMN010000675">
    <property type="protein sequence ID" value="MBR7676522.1"/>
    <property type="molecule type" value="Genomic_DNA"/>
</dbReference>
<dbReference type="InterPro" id="IPR011335">
    <property type="entry name" value="Restrct_endonuc-II-like"/>
</dbReference>
<dbReference type="PANTHER" id="PTHR35400:SF3">
    <property type="entry name" value="SLL1072 PROTEIN"/>
    <property type="match status" value="1"/>
</dbReference>
<name>A0A8T4IZC9_9ACTN</name>
<dbReference type="Proteomes" id="UP000675554">
    <property type="component" value="Unassembled WGS sequence"/>
</dbReference>
<reference evidence="2" key="1">
    <citation type="submission" date="2021-04" db="EMBL/GenBank/DDBJ databases">
        <title>Sequencing of actinobacteria type strains.</title>
        <authorList>
            <person name="Nguyen G.-S."/>
            <person name="Wentzel A."/>
        </authorList>
    </citation>
    <scope>NUCLEOTIDE SEQUENCE</scope>
    <source>
        <strain evidence="2">DSM 42095</strain>
    </source>
</reference>
<evidence type="ECO:0000259" key="1">
    <source>
        <dbReference type="Pfam" id="PF05685"/>
    </source>
</evidence>
<dbReference type="GO" id="GO:0004519">
    <property type="term" value="F:endonuclease activity"/>
    <property type="evidence" value="ECO:0007669"/>
    <property type="project" value="UniProtKB-KW"/>
</dbReference>
<evidence type="ECO:0000313" key="2">
    <source>
        <dbReference type="EMBL" id="MBR7676522.1"/>
    </source>
</evidence>
<gene>
    <name evidence="2" type="ORF">KDA82_26635</name>
</gene>
<dbReference type="PANTHER" id="PTHR35400">
    <property type="entry name" value="SLR1083 PROTEIN"/>
    <property type="match status" value="1"/>
</dbReference>
<protein>
    <submittedName>
        <fullName evidence="2">Uma2 family endonuclease</fullName>
    </submittedName>
</protein>
<dbReference type="Gene3D" id="3.90.1570.10">
    <property type="entry name" value="tt1808, chain A"/>
    <property type="match status" value="1"/>
</dbReference>
<evidence type="ECO:0000313" key="3">
    <source>
        <dbReference type="Proteomes" id="UP000675554"/>
    </source>
</evidence>
<dbReference type="SUPFAM" id="SSF52980">
    <property type="entry name" value="Restriction endonuclease-like"/>
    <property type="match status" value="1"/>
</dbReference>
<keyword evidence="2" id="KW-0540">Nuclease</keyword>
<dbReference type="CDD" id="cd06260">
    <property type="entry name" value="DUF820-like"/>
    <property type="match status" value="1"/>
</dbReference>
<organism evidence="2 3">
    <name type="scientific">Streptomyces daliensis</name>
    <dbReference type="NCBI Taxonomy" id="299421"/>
    <lineage>
        <taxon>Bacteria</taxon>
        <taxon>Bacillati</taxon>
        <taxon>Actinomycetota</taxon>
        <taxon>Actinomycetes</taxon>
        <taxon>Kitasatosporales</taxon>
        <taxon>Streptomycetaceae</taxon>
        <taxon>Streptomyces</taxon>
    </lineage>
</organism>